<name>A0A098S4B2_9BACT</name>
<dbReference type="EMBL" id="JPOS01000075">
    <property type="protein sequence ID" value="KGE86673.1"/>
    <property type="molecule type" value="Genomic_DNA"/>
</dbReference>
<organism evidence="1 2">
    <name type="scientific">Phaeodactylibacter xiamenensis</name>
    <dbReference type="NCBI Taxonomy" id="1524460"/>
    <lineage>
        <taxon>Bacteria</taxon>
        <taxon>Pseudomonadati</taxon>
        <taxon>Bacteroidota</taxon>
        <taxon>Saprospiria</taxon>
        <taxon>Saprospirales</taxon>
        <taxon>Haliscomenobacteraceae</taxon>
        <taxon>Phaeodactylibacter</taxon>
    </lineage>
</organism>
<protein>
    <submittedName>
        <fullName evidence="1">Uncharacterized protein</fullName>
    </submittedName>
</protein>
<evidence type="ECO:0000313" key="2">
    <source>
        <dbReference type="Proteomes" id="UP000029736"/>
    </source>
</evidence>
<dbReference type="AlphaFoldDB" id="A0A098S4B2"/>
<dbReference type="OrthoDB" id="1492304at2"/>
<sequence>MTKEWAPSLAFRRFQGKQYELNRLYWTQVISHEALGQVLEMKDKATQTLNALNMDIPAMRHFHTVEETKQWAPEYLNRSRLHLLVICAANLESYLKEITFWHLYSNGYKSKNAKKLDAIGNAIGRPILSRSSLPEPLKYAQLLFHLDFGTNLTKWQRFYKLRCAAAHNGGMVTARTLKDIPDLTSPLHHPIGLSWKELKDALASAEHIAKAIDQKATDKRLRLNEVKHELDELKSIGNLPEKERLWEFIHQNYGLKGLKRREKVNIEAELY</sequence>
<keyword evidence="2" id="KW-1185">Reference proteome</keyword>
<dbReference type="Proteomes" id="UP000029736">
    <property type="component" value="Unassembled WGS sequence"/>
</dbReference>
<comment type="caution">
    <text evidence="1">The sequence shown here is derived from an EMBL/GenBank/DDBJ whole genome shotgun (WGS) entry which is preliminary data.</text>
</comment>
<gene>
    <name evidence="1" type="ORF">IX84_19505</name>
</gene>
<evidence type="ECO:0000313" key="1">
    <source>
        <dbReference type="EMBL" id="KGE86673.1"/>
    </source>
</evidence>
<accession>A0A098S4B2</accession>
<reference evidence="1 2" key="1">
    <citation type="journal article" date="2014" name="Int. J. Syst. Evol. Microbiol.">
        <title>Phaeodactylibacter xiamenensis gen. nov., sp. nov., a member of the family Saprospiraceae isolated from the marine alga Phaeodactylum tricornutum.</title>
        <authorList>
            <person name="Chen Z.Jr."/>
            <person name="Lei X."/>
            <person name="Lai Q."/>
            <person name="Li Y."/>
            <person name="Zhang B."/>
            <person name="Zhang J."/>
            <person name="Zhang H."/>
            <person name="Yang L."/>
            <person name="Zheng W."/>
            <person name="Tian Y."/>
            <person name="Yu Z."/>
            <person name="Xu H.Jr."/>
            <person name="Zheng T."/>
        </authorList>
    </citation>
    <scope>NUCLEOTIDE SEQUENCE [LARGE SCALE GENOMIC DNA]</scope>
    <source>
        <strain evidence="1 2">KD52</strain>
    </source>
</reference>
<proteinExistence type="predicted"/>
<dbReference type="RefSeq" id="WP_044224156.1">
    <property type="nucleotide sequence ID" value="NZ_JBKAGJ010000016.1"/>
</dbReference>